<proteinExistence type="predicted"/>
<dbReference type="Proteomes" id="UP000243784">
    <property type="component" value="Chromosome"/>
</dbReference>
<dbReference type="AlphaFoldDB" id="A0A1D9E0F2"/>
<dbReference type="InterPro" id="IPR027417">
    <property type="entry name" value="P-loop_NTPase"/>
</dbReference>
<dbReference type="OrthoDB" id="3237545at2"/>
<evidence type="ECO:0000313" key="1">
    <source>
        <dbReference type="EMBL" id="AOY56521.1"/>
    </source>
</evidence>
<reference evidence="1 2" key="1">
    <citation type="journal article" date="2016" name="Biochim. Biophys. Acta">
        <title>Photochemical characterization of actinorhodopsin and its functional existence in the natural host.</title>
        <authorList>
            <person name="Nakamura S."/>
            <person name="Kikukawa T."/>
            <person name="Tamogami J."/>
            <person name="Kamiya M."/>
            <person name="Aizawa T."/>
            <person name="Hahn M.W."/>
            <person name="Ihara K."/>
            <person name="Kamo N."/>
            <person name="Demura M."/>
        </authorList>
    </citation>
    <scope>NUCLEOTIDE SEQUENCE [LARGE SCALE GENOMIC DNA]</scope>
    <source>
        <strain evidence="1 2">MWH-Dar1</strain>
    </source>
</reference>
<organism evidence="1 2">
    <name type="scientific">Candidatus Rhodoluna planktonica</name>
    <dbReference type="NCBI Taxonomy" id="535712"/>
    <lineage>
        <taxon>Bacteria</taxon>
        <taxon>Bacillati</taxon>
        <taxon>Actinomycetota</taxon>
        <taxon>Actinomycetes</taxon>
        <taxon>Micrococcales</taxon>
        <taxon>Microbacteriaceae</taxon>
        <taxon>Luna cluster</taxon>
        <taxon>Luna-1 subcluster</taxon>
        <taxon>Rhodoluna</taxon>
    </lineage>
</organism>
<dbReference type="RefSeq" id="WP_084028446.1">
    <property type="nucleotide sequence ID" value="NZ_CP015208.1"/>
</dbReference>
<accession>A0A1D9E0F2</accession>
<dbReference type="SUPFAM" id="SSF52540">
    <property type="entry name" value="P-loop containing nucleoside triphosphate hydrolases"/>
    <property type="match status" value="1"/>
</dbReference>
<keyword evidence="2" id="KW-1185">Reference proteome</keyword>
<evidence type="ECO:0008006" key="3">
    <source>
        <dbReference type="Google" id="ProtNLM"/>
    </source>
</evidence>
<protein>
    <recommendedName>
        <fullName evidence="3">AAA family ATPase</fullName>
    </recommendedName>
</protein>
<dbReference type="KEGG" id="rpla:A4Z71_06120"/>
<gene>
    <name evidence="1" type="ORF">A4Z71_06120</name>
</gene>
<dbReference type="STRING" id="535712.A4Z71_06120"/>
<dbReference type="Pfam" id="PF13238">
    <property type="entry name" value="AAA_18"/>
    <property type="match status" value="1"/>
</dbReference>
<dbReference type="EMBL" id="CP015208">
    <property type="protein sequence ID" value="AOY56521.1"/>
    <property type="molecule type" value="Genomic_DNA"/>
</dbReference>
<sequence>MPKTNIKPIDELAALITDRVLELVDEGTPTPIVLIDGRAGSGKSTLAEKLQNELFRKGESAPRIIHMDDLYEGWDGLEAGSDYLHRMILRPLVNGKFDELGKRQRQAEWQEFDWAENARTGNWREFRGGTPLIVEGCGSLSTANAELANLTVWLEVDEPTRYQRWVNREGNDEFFGRWAAQELEFYAREKSAEIAELVGA</sequence>
<name>A0A1D9E0F2_9MICO</name>
<evidence type="ECO:0000313" key="2">
    <source>
        <dbReference type="Proteomes" id="UP000243784"/>
    </source>
</evidence>
<dbReference type="Gene3D" id="3.40.50.300">
    <property type="entry name" value="P-loop containing nucleotide triphosphate hydrolases"/>
    <property type="match status" value="1"/>
</dbReference>